<dbReference type="InterPro" id="IPR001173">
    <property type="entry name" value="Glyco_trans_2-like"/>
</dbReference>
<dbReference type="GO" id="GO:0016757">
    <property type="term" value="F:glycosyltransferase activity"/>
    <property type="evidence" value="ECO:0007669"/>
    <property type="project" value="UniProtKB-KW"/>
</dbReference>
<evidence type="ECO:0000256" key="4">
    <source>
        <dbReference type="ARBA" id="ARBA00022692"/>
    </source>
</evidence>
<evidence type="ECO:0000313" key="11">
    <source>
        <dbReference type="Proteomes" id="UP000247811"/>
    </source>
</evidence>
<keyword evidence="5" id="KW-0448">Lipopolysaccharide biosynthesis</keyword>
<dbReference type="Gene3D" id="3.90.550.10">
    <property type="entry name" value="Spore Coat Polysaccharide Biosynthesis Protein SpsA, Chain A"/>
    <property type="match status" value="1"/>
</dbReference>
<evidence type="ECO:0000256" key="5">
    <source>
        <dbReference type="ARBA" id="ARBA00022985"/>
    </source>
</evidence>
<comment type="caution">
    <text evidence="10">The sequence shown here is derived from an EMBL/GenBank/DDBJ whole genome shotgun (WGS) entry which is preliminary data.</text>
</comment>
<keyword evidence="7 8" id="KW-0472">Membrane</keyword>
<dbReference type="RefSeq" id="WP_110400758.1">
    <property type="nucleotide sequence ID" value="NZ_QJJS01000008.1"/>
</dbReference>
<dbReference type="GO" id="GO:0005886">
    <property type="term" value="C:plasma membrane"/>
    <property type="evidence" value="ECO:0007669"/>
    <property type="project" value="TreeGrafter"/>
</dbReference>
<organism evidence="10 11">
    <name type="scientific">Sphaerotilus hippei</name>
    <dbReference type="NCBI Taxonomy" id="744406"/>
    <lineage>
        <taxon>Bacteria</taxon>
        <taxon>Pseudomonadati</taxon>
        <taxon>Pseudomonadota</taxon>
        <taxon>Betaproteobacteria</taxon>
        <taxon>Burkholderiales</taxon>
        <taxon>Sphaerotilaceae</taxon>
        <taxon>Sphaerotilus</taxon>
    </lineage>
</organism>
<evidence type="ECO:0000259" key="9">
    <source>
        <dbReference type="Pfam" id="PF00535"/>
    </source>
</evidence>
<feature type="domain" description="Glycosyltransferase 2-like" evidence="9">
    <location>
        <begin position="26"/>
        <end position="191"/>
    </location>
</feature>
<dbReference type="OrthoDB" id="9811884at2"/>
<accession>A0A318GZN3</accession>
<dbReference type="Pfam" id="PF00535">
    <property type="entry name" value="Glycos_transf_2"/>
    <property type="match status" value="1"/>
</dbReference>
<gene>
    <name evidence="10" type="ORF">C7444_10864</name>
</gene>
<keyword evidence="2" id="KW-0328">Glycosyltransferase</keyword>
<dbReference type="InterPro" id="IPR029044">
    <property type="entry name" value="Nucleotide-diphossugar_trans"/>
</dbReference>
<keyword evidence="11" id="KW-1185">Reference proteome</keyword>
<keyword evidence="1" id="KW-1003">Cell membrane</keyword>
<feature type="transmembrane region" description="Helical" evidence="8">
    <location>
        <begin position="260"/>
        <end position="281"/>
    </location>
</feature>
<dbReference type="CDD" id="cd04187">
    <property type="entry name" value="DPM1_like_bac"/>
    <property type="match status" value="1"/>
</dbReference>
<evidence type="ECO:0000313" key="10">
    <source>
        <dbReference type="EMBL" id="PXW95805.1"/>
    </source>
</evidence>
<evidence type="ECO:0000256" key="6">
    <source>
        <dbReference type="ARBA" id="ARBA00022989"/>
    </source>
</evidence>
<evidence type="ECO:0000256" key="3">
    <source>
        <dbReference type="ARBA" id="ARBA00022679"/>
    </source>
</evidence>
<evidence type="ECO:0000256" key="1">
    <source>
        <dbReference type="ARBA" id="ARBA00022475"/>
    </source>
</evidence>
<dbReference type="PANTHER" id="PTHR48090:SF3">
    <property type="entry name" value="UNDECAPRENYL-PHOSPHATE 4-DEOXY-4-FORMAMIDO-L-ARABINOSE TRANSFERASE"/>
    <property type="match status" value="1"/>
</dbReference>
<reference evidence="10 11" key="1">
    <citation type="submission" date="2018-05" db="EMBL/GenBank/DDBJ databases">
        <title>Genomic Encyclopedia of Type Strains, Phase IV (KMG-IV): sequencing the most valuable type-strain genomes for metagenomic binning, comparative biology and taxonomic classification.</title>
        <authorList>
            <person name="Goeker M."/>
        </authorList>
    </citation>
    <scope>NUCLEOTIDE SEQUENCE [LARGE SCALE GENOMIC DNA]</scope>
    <source>
        <strain evidence="10 11">DSM 566</strain>
    </source>
</reference>
<name>A0A318GZN3_9BURK</name>
<evidence type="ECO:0000256" key="7">
    <source>
        <dbReference type="ARBA" id="ARBA00023136"/>
    </source>
</evidence>
<sequence length="358" mass="38504">MSTSSVLSAGSASAFSAPPAPAHRLSVVVPMYNEIDNAAPLIDAVQGALAAYPHPWELVVVDDGSRDGTGLALERHAATVGPHIRVVRLARNFRQTAAMQAGIDAARGDVIVTMDGDLQNDPRDIPRVVARLLNDDMDIVAGWRKNRQDGLWLRKVPSRIANRLIRRITGLPFQDLGCSLKAFRADVLREVRLYGEMHRFIPAWLATVTSPSRMAEEAVLHHARTAGASKYGISRTLRVIVDLLAVTFFLRFAARPGHFFGVLGLGVLSFGMAVLGYLGVLKLLGESIGGRPLLSLGFFSVIGGLQFLMTGVLSELLIRIYYGGRYGSPYVLKPDNAVVQAGLAADAGWSSAPAAQAD</sequence>
<feature type="transmembrane region" description="Helical" evidence="8">
    <location>
        <begin position="293"/>
        <end position="318"/>
    </location>
</feature>
<evidence type="ECO:0000256" key="8">
    <source>
        <dbReference type="SAM" id="Phobius"/>
    </source>
</evidence>
<dbReference type="PANTHER" id="PTHR48090">
    <property type="entry name" value="UNDECAPRENYL-PHOSPHATE 4-DEOXY-4-FORMAMIDO-L-ARABINOSE TRANSFERASE-RELATED"/>
    <property type="match status" value="1"/>
</dbReference>
<proteinExistence type="predicted"/>
<dbReference type="AlphaFoldDB" id="A0A318GZN3"/>
<dbReference type="InterPro" id="IPR050256">
    <property type="entry name" value="Glycosyltransferase_2"/>
</dbReference>
<dbReference type="SUPFAM" id="SSF53448">
    <property type="entry name" value="Nucleotide-diphospho-sugar transferases"/>
    <property type="match status" value="1"/>
</dbReference>
<keyword evidence="6 8" id="KW-1133">Transmembrane helix</keyword>
<keyword evidence="3 10" id="KW-0808">Transferase</keyword>
<dbReference type="Proteomes" id="UP000247811">
    <property type="component" value="Unassembled WGS sequence"/>
</dbReference>
<dbReference type="EMBL" id="QJJS01000008">
    <property type="protein sequence ID" value="PXW95805.1"/>
    <property type="molecule type" value="Genomic_DNA"/>
</dbReference>
<keyword evidence="4 8" id="KW-0812">Transmembrane</keyword>
<protein>
    <submittedName>
        <fullName evidence="10">Glycosyltransferase involved in cell wall biosynthesis</fullName>
    </submittedName>
</protein>
<dbReference type="GO" id="GO:0009103">
    <property type="term" value="P:lipopolysaccharide biosynthetic process"/>
    <property type="evidence" value="ECO:0007669"/>
    <property type="project" value="UniProtKB-KW"/>
</dbReference>
<evidence type="ECO:0000256" key="2">
    <source>
        <dbReference type="ARBA" id="ARBA00022676"/>
    </source>
</evidence>